<name>A0A0B6XW95_9EUPU</name>
<gene>
    <name evidence="2" type="primary">ORF3283</name>
</gene>
<dbReference type="AlphaFoldDB" id="A0A0B6XW95"/>
<evidence type="ECO:0000256" key="1">
    <source>
        <dbReference type="SAM" id="MobiDB-lite"/>
    </source>
</evidence>
<organism evidence="2">
    <name type="scientific">Arion vulgaris</name>
    <dbReference type="NCBI Taxonomy" id="1028688"/>
    <lineage>
        <taxon>Eukaryota</taxon>
        <taxon>Metazoa</taxon>
        <taxon>Spiralia</taxon>
        <taxon>Lophotrochozoa</taxon>
        <taxon>Mollusca</taxon>
        <taxon>Gastropoda</taxon>
        <taxon>Heterobranchia</taxon>
        <taxon>Euthyneura</taxon>
        <taxon>Panpulmonata</taxon>
        <taxon>Eupulmonata</taxon>
        <taxon>Stylommatophora</taxon>
        <taxon>Helicina</taxon>
        <taxon>Arionoidea</taxon>
        <taxon>Arionidae</taxon>
        <taxon>Arion</taxon>
    </lineage>
</organism>
<accession>A0A0B6XW95</accession>
<proteinExistence type="predicted"/>
<feature type="region of interest" description="Disordered" evidence="1">
    <location>
        <begin position="1"/>
        <end position="74"/>
    </location>
</feature>
<evidence type="ECO:0000313" key="2">
    <source>
        <dbReference type="EMBL" id="CEK48174.1"/>
    </source>
</evidence>
<dbReference type="EMBL" id="HACG01001309">
    <property type="protein sequence ID" value="CEK48174.1"/>
    <property type="molecule type" value="Transcribed_RNA"/>
</dbReference>
<sequence>GALLKADVGELEGATSPRRYGRRRSSVSRWVQRRESLAGHSSSVDEVDEVVSANRVVDEPGGKTGESFSKSQIK</sequence>
<reference evidence="2" key="1">
    <citation type="submission" date="2014-12" db="EMBL/GenBank/DDBJ databases">
        <title>Insight into the proteome of Arion vulgaris.</title>
        <authorList>
            <person name="Aradska J."/>
            <person name="Bulat T."/>
            <person name="Smidak R."/>
            <person name="Sarate P."/>
            <person name="Gangsoo J."/>
            <person name="Sialana F."/>
            <person name="Bilban M."/>
            <person name="Lubec G."/>
        </authorList>
    </citation>
    <scope>NUCLEOTIDE SEQUENCE</scope>
    <source>
        <tissue evidence="2">Skin</tissue>
    </source>
</reference>
<protein>
    <submittedName>
        <fullName evidence="2">Uncharacterized protein</fullName>
    </submittedName>
</protein>
<feature type="non-terminal residue" evidence="2">
    <location>
        <position position="1"/>
    </location>
</feature>